<name>A0A919B364_9ACTN</name>
<dbReference type="Proteomes" id="UP000638313">
    <property type="component" value="Unassembled WGS sequence"/>
</dbReference>
<reference evidence="1" key="2">
    <citation type="submission" date="2020-09" db="EMBL/GenBank/DDBJ databases">
        <authorList>
            <person name="Sun Q."/>
            <person name="Ohkuma M."/>
        </authorList>
    </citation>
    <scope>NUCLEOTIDE SEQUENCE</scope>
    <source>
        <strain evidence="1">JCM 4059</strain>
    </source>
</reference>
<accession>A0A919B364</accession>
<sequence length="83" mass="9586">MSEPDLVDTEYVLFRAMSETTVYRPLFPADEFPTGTELCWYCRGSRWFLVRMRWAGFDTKTRCAECNGTGRATSTPRSIHPVI</sequence>
<dbReference type="RefSeq" id="WP_190130199.1">
    <property type="nucleotide sequence ID" value="NZ_BNBD01000005.1"/>
</dbReference>
<gene>
    <name evidence="1" type="ORF">GCM10010218_31800</name>
</gene>
<keyword evidence="2" id="KW-1185">Reference proteome</keyword>
<dbReference type="EMBL" id="BNBD01000005">
    <property type="protein sequence ID" value="GHF47988.1"/>
    <property type="molecule type" value="Genomic_DNA"/>
</dbReference>
<organism evidence="1 2">
    <name type="scientific">Streptomyces mashuensis</name>
    <dbReference type="NCBI Taxonomy" id="33904"/>
    <lineage>
        <taxon>Bacteria</taxon>
        <taxon>Bacillati</taxon>
        <taxon>Actinomycetota</taxon>
        <taxon>Actinomycetes</taxon>
        <taxon>Kitasatosporales</taxon>
        <taxon>Streptomycetaceae</taxon>
        <taxon>Streptomyces</taxon>
    </lineage>
</organism>
<comment type="caution">
    <text evidence="1">The sequence shown here is derived from an EMBL/GenBank/DDBJ whole genome shotgun (WGS) entry which is preliminary data.</text>
</comment>
<evidence type="ECO:0000313" key="2">
    <source>
        <dbReference type="Proteomes" id="UP000638313"/>
    </source>
</evidence>
<evidence type="ECO:0000313" key="1">
    <source>
        <dbReference type="EMBL" id="GHF47988.1"/>
    </source>
</evidence>
<protein>
    <submittedName>
        <fullName evidence="1">Uncharacterized protein</fullName>
    </submittedName>
</protein>
<dbReference type="SUPFAM" id="SSF57938">
    <property type="entry name" value="DnaJ/Hsp40 cysteine-rich domain"/>
    <property type="match status" value="1"/>
</dbReference>
<dbReference type="AlphaFoldDB" id="A0A919B364"/>
<dbReference type="InterPro" id="IPR036410">
    <property type="entry name" value="HSP_DnaJ_Cys-rich_dom_sf"/>
</dbReference>
<proteinExistence type="predicted"/>
<reference evidence="1" key="1">
    <citation type="journal article" date="2014" name="Int. J. Syst. Evol. Microbiol.">
        <title>Complete genome sequence of Corynebacterium casei LMG S-19264T (=DSM 44701T), isolated from a smear-ripened cheese.</title>
        <authorList>
            <consortium name="US DOE Joint Genome Institute (JGI-PGF)"/>
            <person name="Walter F."/>
            <person name="Albersmeier A."/>
            <person name="Kalinowski J."/>
            <person name="Ruckert C."/>
        </authorList>
    </citation>
    <scope>NUCLEOTIDE SEQUENCE</scope>
    <source>
        <strain evidence="1">JCM 4059</strain>
    </source>
</reference>